<keyword evidence="2" id="KW-0472">Membrane</keyword>
<evidence type="ECO:0000313" key="3">
    <source>
        <dbReference type="EMBL" id="GAF68457.1"/>
    </source>
</evidence>
<keyword evidence="2" id="KW-1133">Transmembrane helix</keyword>
<proteinExistence type="predicted"/>
<accession>X0RXL5</accession>
<keyword evidence="2" id="KW-0812">Transmembrane</keyword>
<evidence type="ECO:0008006" key="4">
    <source>
        <dbReference type="Google" id="ProtNLM"/>
    </source>
</evidence>
<dbReference type="SUPFAM" id="SSF48239">
    <property type="entry name" value="Terpenoid cyclases/Protein prenyltransferases"/>
    <property type="match status" value="1"/>
</dbReference>
<protein>
    <recommendedName>
        <fullName evidence="4">Squalene cyclase N-terminal domain-containing protein</fullName>
    </recommendedName>
</protein>
<dbReference type="AlphaFoldDB" id="X0RXL5"/>
<comment type="caution">
    <text evidence="3">The sequence shown here is derived from an EMBL/GenBank/DDBJ whole genome shotgun (WGS) entry which is preliminary data.</text>
</comment>
<feature type="compositionally biased region" description="Basic and acidic residues" evidence="1">
    <location>
        <begin position="1"/>
        <end position="15"/>
    </location>
</feature>
<evidence type="ECO:0000256" key="2">
    <source>
        <dbReference type="SAM" id="Phobius"/>
    </source>
</evidence>
<gene>
    <name evidence="3" type="ORF">S01H1_07341</name>
</gene>
<organism evidence="3">
    <name type="scientific">marine sediment metagenome</name>
    <dbReference type="NCBI Taxonomy" id="412755"/>
    <lineage>
        <taxon>unclassified sequences</taxon>
        <taxon>metagenomes</taxon>
        <taxon>ecological metagenomes</taxon>
    </lineage>
</organism>
<dbReference type="EMBL" id="BARS01003787">
    <property type="protein sequence ID" value="GAF68457.1"/>
    <property type="molecule type" value="Genomic_DNA"/>
</dbReference>
<dbReference type="Gene3D" id="1.50.10.20">
    <property type="match status" value="1"/>
</dbReference>
<reference evidence="3" key="1">
    <citation type="journal article" date="2014" name="Front. Microbiol.">
        <title>High frequency of phylogenetically diverse reductive dehalogenase-homologous genes in deep subseafloor sedimentary metagenomes.</title>
        <authorList>
            <person name="Kawai M."/>
            <person name="Futagami T."/>
            <person name="Toyoda A."/>
            <person name="Takaki Y."/>
            <person name="Nishi S."/>
            <person name="Hori S."/>
            <person name="Arai W."/>
            <person name="Tsubouchi T."/>
            <person name="Morono Y."/>
            <person name="Uchiyama I."/>
            <person name="Ito T."/>
            <person name="Fujiyama A."/>
            <person name="Inagaki F."/>
            <person name="Takami H."/>
        </authorList>
    </citation>
    <scope>NUCLEOTIDE SEQUENCE</scope>
    <source>
        <strain evidence="3">Expedition CK06-06</strain>
    </source>
</reference>
<evidence type="ECO:0000256" key="1">
    <source>
        <dbReference type="SAM" id="MobiDB-lite"/>
    </source>
</evidence>
<feature type="region of interest" description="Disordered" evidence="1">
    <location>
        <begin position="1"/>
        <end position="26"/>
    </location>
</feature>
<sequence length="265" mass="28301">MAQGDFHDQKGDSHSPRQASGQSAPRREGAVWTWLAEATYQMPSWLASMIVHMGLLILLAWFTLPPAAADKMLNHLVVSSDDKGLDKLEHLEDEPFEQIDLETVPEKVLDVEDAVSIKNKDMASINEVAPAAASVNLSESGFDTAPRIDPMAVIGGLGGGALGGRGGQARKALVAKYGGTPQSEKAVAAALAWLANHQFADGGWSFAHHLSPRCHGRCRNPCNPRFASARNAATGLALLPFLGAGQTHKDGKYQKVVRAGLYFLA</sequence>
<name>X0RXL5_9ZZZZ</name>
<feature type="transmembrane region" description="Helical" evidence="2">
    <location>
        <begin position="45"/>
        <end position="64"/>
    </location>
</feature>
<dbReference type="InterPro" id="IPR008930">
    <property type="entry name" value="Terpenoid_cyclase/PrenylTrfase"/>
</dbReference>
<feature type="non-terminal residue" evidence="3">
    <location>
        <position position="265"/>
    </location>
</feature>